<reference evidence="2 3" key="1">
    <citation type="submission" date="2019-05" db="EMBL/GenBank/DDBJ databases">
        <title>Hymenobacter edaphi sp. nov., isolated from abandoned arsenic-contaminated farmland soil.</title>
        <authorList>
            <person name="Nie L."/>
        </authorList>
    </citation>
    <scope>NUCLEOTIDE SEQUENCE [LARGE SCALE GENOMIC DNA]</scope>
    <source>
        <strain evidence="2 3">1-3-3-8</strain>
    </source>
</reference>
<sequence length="281" mass="31744">MYPLRPLPAPLLLGGLCLLTSCTLRMQPAERARPGVSLPPSLLPAQAQAPGATAHKRPVPPPTVNRFAHLDTLMVGERIVRLYPGSRDTYEQLPVQEWLVNQTASEGDELDPEAEERRRLRKATTAQRAGRTLALRCTNGKAVRLVNNPTENYDTSVLYEYVATLPRIHHWLIAVRLYEGGYYLLVDQQTGRQTVVWSPPSVSPDGRYFICGSSDVLARYEPSGLQVWSMKTGRPQLLWERQTEWGVSQPRWLNGHSILFEQDFIHNGDVDTRIMRLTLPD</sequence>
<dbReference type="RefSeq" id="WP_138077278.1">
    <property type="nucleotide sequence ID" value="NZ_VAJM01000003.1"/>
</dbReference>
<evidence type="ECO:0000256" key="1">
    <source>
        <dbReference type="SAM" id="MobiDB-lite"/>
    </source>
</evidence>
<protein>
    <recommendedName>
        <fullName evidence="4">WD40 repeat domain-containing protein</fullName>
    </recommendedName>
</protein>
<evidence type="ECO:0008006" key="4">
    <source>
        <dbReference type="Google" id="ProtNLM"/>
    </source>
</evidence>
<accession>A0A5R8WTT5</accession>
<dbReference type="PROSITE" id="PS51257">
    <property type="entry name" value="PROKAR_LIPOPROTEIN"/>
    <property type="match status" value="1"/>
</dbReference>
<dbReference type="AlphaFoldDB" id="A0A5R8WTT5"/>
<keyword evidence="3" id="KW-1185">Reference proteome</keyword>
<name>A0A5R8WTT5_9BACT</name>
<comment type="caution">
    <text evidence="2">The sequence shown here is derived from an EMBL/GenBank/DDBJ whole genome shotgun (WGS) entry which is preliminary data.</text>
</comment>
<dbReference type="OrthoDB" id="877109at2"/>
<feature type="compositionally biased region" description="Low complexity" evidence="1">
    <location>
        <begin position="38"/>
        <end position="50"/>
    </location>
</feature>
<evidence type="ECO:0000313" key="2">
    <source>
        <dbReference type="EMBL" id="TLM94326.1"/>
    </source>
</evidence>
<dbReference type="EMBL" id="VAJM01000003">
    <property type="protein sequence ID" value="TLM94326.1"/>
    <property type="molecule type" value="Genomic_DNA"/>
</dbReference>
<feature type="region of interest" description="Disordered" evidence="1">
    <location>
        <begin position="32"/>
        <end position="61"/>
    </location>
</feature>
<dbReference type="SUPFAM" id="SSF82171">
    <property type="entry name" value="DPP6 N-terminal domain-like"/>
    <property type="match status" value="1"/>
</dbReference>
<evidence type="ECO:0000313" key="3">
    <source>
        <dbReference type="Proteomes" id="UP000305517"/>
    </source>
</evidence>
<organism evidence="2 3">
    <name type="scientific">Hymenobacter jeollabukensis</name>
    <dbReference type="NCBI Taxonomy" id="2025313"/>
    <lineage>
        <taxon>Bacteria</taxon>
        <taxon>Pseudomonadati</taxon>
        <taxon>Bacteroidota</taxon>
        <taxon>Cytophagia</taxon>
        <taxon>Cytophagales</taxon>
        <taxon>Hymenobacteraceae</taxon>
        <taxon>Hymenobacter</taxon>
    </lineage>
</organism>
<gene>
    <name evidence="2" type="ORF">FDY95_10010</name>
</gene>
<proteinExistence type="predicted"/>
<dbReference type="Proteomes" id="UP000305517">
    <property type="component" value="Unassembled WGS sequence"/>
</dbReference>